<sequence>MKYKEYIAKVKYDDEADIFHGEVINIRDMITFQGKSVEELKQAFIDSVEDYIEFCSERGEEPDKPFTGRFTINLPPDLHKRIVFAIEKSDKNLDNWIIDVFEHAV</sequence>
<name>A0A975B6V2_9BACT</name>
<dbReference type="Proteomes" id="UP000663720">
    <property type="component" value="Chromosome"/>
</dbReference>
<reference evidence="1" key="1">
    <citation type="journal article" date="2021" name="Microb. Physiol.">
        <title>Proteogenomic Insights into the Physiology of Marine, Sulfate-Reducing, Filamentous Desulfonema limicola and Desulfonema magnum.</title>
        <authorList>
            <person name="Schnaars V."/>
            <person name="Wohlbrand L."/>
            <person name="Scheve S."/>
            <person name="Hinrichs C."/>
            <person name="Reinhardt R."/>
            <person name="Rabus R."/>
        </authorList>
    </citation>
    <scope>NUCLEOTIDE SEQUENCE</scope>
    <source>
        <strain evidence="1">5ac10</strain>
    </source>
</reference>
<proteinExistence type="predicted"/>
<dbReference type="SUPFAM" id="SSF143100">
    <property type="entry name" value="TTHA1013/TTHA0281-like"/>
    <property type="match status" value="1"/>
</dbReference>
<dbReference type="InterPro" id="IPR035069">
    <property type="entry name" value="TTHA1013/TTHA0281-like"/>
</dbReference>
<dbReference type="AlphaFoldDB" id="A0A975B6V2"/>
<evidence type="ECO:0000313" key="1">
    <source>
        <dbReference type="EMBL" id="QTA79881.1"/>
    </source>
</evidence>
<gene>
    <name evidence="1" type="ORF">dnl_21630</name>
</gene>
<dbReference type="KEGG" id="dli:dnl_21630"/>
<evidence type="ECO:0000313" key="2">
    <source>
        <dbReference type="Proteomes" id="UP000663720"/>
    </source>
</evidence>
<dbReference type="InterPro" id="IPR008651">
    <property type="entry name" value="Uncharacterised_HicB"/>
</dbReference>
<protein>
    <submittedName>
        <fullName evidence="1">Toxin-antitoxin system, antitoxin component, HigB-like</fullName>
    </submittedName>
</protein>
<dbReference type="RefSeq" id="WP_207691584.1">
    <property type="nucleotide sequence ID" value="NZ_CP061799.1"/>
</dbReference>
<organism evidence="1 2">
    <name type="scientific">Desulfonema limicola</name>
    <dbReference type="NCBI Taxonomy" id="45656"/>
    <lineage>
        <taxon>Bacteria</taxon>
        <taxon>Pseudomonadati</taxon>
        <taxon>Thermodesulfobacteriota</taxon>
        <taxon>Desulfobacteria</taxon>
        <taxon>Desulfobacterales</taxon>
        <taxon>Desulfococcaceae</taxon>
        <taxon>Desulfonema</taxon>
    </lineage>
</organism>
<keyword evidence="2" id="KW-1185">Reference proteome</keyword>
<dbReference type="EMBL" id="CP061799">
    <property type="protein sequence ID" value="QTA79881.1"/>
    <property type="molecule type" value="Genomic_DNA"/>
</dbReference>
<dbReference type="Pfam" id="PF05534">
    <property type="entry name" value="HicB"/>
    <property type="match status" value="1"/>
</dbReference>
<accession>A0A975B6V2</accession>